<name>A0A9P7ASZ1_9AGAM</name>
<dbReference type="GeneID" id="64596428"/>
<dbReference type="RefSeq" id="XP_041161656.1">
    <property type="nucleotide sequence ID" value="XM_041302664.1"/>
</dbReference>
<accession>A0A9P7ASZ1</accession>
<dbReference type="EMBL" id="JABBWE010000020">
    <property type="protein sequence ID" value="KAG1796003.1"/>
    <property type="molecule type" value="Genomic_DNA"/>
</dbReference>
<reference evidence="2" key="1">
    <citation type="journal article" date="2020" name="New Phytol.">
        <title>Comparative genomics reveals dynamic genome evolution in host specialist ectomycorrhizal fungi.</title>
        <authorList>
            <person name="Lofgren L.A."/>
            <person name="Nguyen N.H."/>
            <person name="Vilgalys R."/>
            <person name="Ruytinx J."/>
            <person name="Liao H.L."/>
            <person name="Branco S."/>
            <person name="Kuo A."/>
            <person name="LaButti K."/>
            <person name="Lipzen A."/>
            <person name="Andreopoulos W."/>
            <person name="Pangilinan J."/>
            <person name="Riley R."/>
            <person name="Hundley H."/>
            <person name="Na H."/>
            <person name="Barry K."/>
            <person name="Grigoriev I.V."/>
            <person name="Stajich J.E."/>
            <person name="Kennedy P.G."/>
        </authorList>
    </citation>
    <scope>NUCLEOTIDE SEQUENCE</scope>
    <source>
        <strain evidence="2">S12</strain>
    </source>
</reference>
<proteinExistence type="predicted"/>
<evidence type="ECO:0000256" key="1">
    <source>
        <dbReference type="SAM" id="SignalP"/>
    </source>
</evidence>
<keyword evidence="1" id="KW-0732">Signal</keyword>
<feature type="signal peptide" evidence="1">
    <location>
        <begin position="1"/>
        <end position="22"/>
    </location>
</feature>
<sequence length="73" mass="7579">MKLVQIAYLVLLAASSVTVSSASMVVTAPLAKPTLRCVDECSTQPHSCQSGTSPYQIGPTCWQCLSFGSLSAG</sequence>
<dbReference type="Proteomes" id="UP000719766">
    <property type="component" value="Unassembled WGS sequence"/>
</dbReference>
<gene>
    <name evidence="2" type="ORF">HD556DRAFT_1362261</name>
</gene>
<protein>
    <submittedName>
        <fullName evidence="2">Uncharacterized protein</fullName>
    </submittedName>
</protein>
<dbReference type="OrthoDB" id="10454459at2759"/>
<organism evidence="2 3">
    <name type="scientific">Suillus plorans</name>
    <dbReference type="NCBI Taxonomy" id="116603"/>
    <lineage>
        <taxon>Eukaryota</taxon>
        <taxon>Fungi</taxon>
        <taxon>Dikarya</taxon>
        <taxon>Basidiomycota</taxon>
        <taxon>Agaricomycotina</taxon>
        <taxon>Agaricomycetes</taxon>
        <taxon>Agaricomycetidae</taxon>
        <taxon>Boletales</taxon>
        <taxon>Suillineae</taxon>
        <taxon>Suillaceae</taxon>
        <taxon>Suillus</taxon>
    </lineage>
</organism>
<comment type="caution">
    <text evidence="2">The sequence shown here is derived from an EMBL/GenBank/DDBJ whole genome shotgun (WGS) entry which is preliminary data.</text>
</comment>
<dbReference type="AlphaFoldDB" id="A0A9P7ASZ1"/>
<feature type="chain" id="PRO_5040184160" evidence="1">
    <location>
        <begin position="23"/>
        <end position="73"/>
    </location>
</feature>
<keyword evidence="3" id="KW-1185">Reference proteome</keyword>
<evidence type="ECO:0000313" key="2">
    <source>
        <dbReference type="EMBL" id="KAG1796003.1"/>
    </source>
</evidence>
<evidence type="ECO:0000313" key="3">
    <source>
        <dbReference type="Proteomes" id="UP000719766"/>
    </source>
</evidence>